<accession>A0A1E5L369</accession>
<proteinExistence type="predicted"/>
<dbReference type="NCBIfam" id="TIGR01439">
    <property type="entry name" value="lp_hng_hel_AbrB"/>
    <property type="match status" value="1"/>
</dbReference>
<dbReference type="InterPro" id="IPR007159">
    <property type="entry name" value="SpoVT-AbrB_dom"/>
</dbReference>
<keyword evidence="4" id="KW-1185">Reference proteome</keyword>
<organism evidence="3 4">
    <name type="scientific">Desulfuribacillus stibiiarsenatis</name>
    <dbReference type="NCBI Taxonomy" id="1390249"/>
    <lineage>
        <taxon>Bacteria</taxon>
        <taxon>Bacillati</taxon>
        <taxon>Bacillota</taxon>
        <taxon>Desulfuribacillia</taxon>
        <taxon>Desulfuribacillales</taxon>
        <taxon>Desulfuribacillaceae</taxon>
        <taxon>Desulfuribacillus</taxon>
    </lineage>
</organism>
<feature type="region of interest" description="Disordered" evidence="1">
    <location>
        <begin position="75"/>
        <end position="102"/>
    </location>
</feature>
<name>A0A1E5L369_9FIRM</name>
<gene>
    <name evidence="3" type="ORF">BHU72_09850</name>
</gene>
<sequence length="102" mass="11385">MHSHGKCYGSTAMGERGQIVIPAEAREELDIQPGEKMIVFGNARKGTLIIIKSDIMARFADMMMQKASFLEELFGTKKKSNKKAEQDLTEEDDSEDATDTNK</sequence>
<evidence type="ECO:0000256" key="1">
    <source>
        <dbReference type="SAM" id="MobiDB-lite"/>
    </source>
</evidence>
<dbReference type="SMART" id="SM00966">
    <property type="entry name" value="SpoVT_AbrB"/>
    <property type="match status" value="1"/>
</dbReference>
<evidence type="ECO:0000259" key="2">
    <source>
        <dbReference type="SMART" id="SM00966"/>
    </source>
</evidence>
<dbReference type="SUPFAM" id="SSF89447">
    <property type="entry name" value="AbrB/MazE/MraZ-like"/>
    <property type="match status" value="1"/>
</dbReference>
<dbReference type="OrthoDB" id="9812495at2"/>
<feature type="domain" description="SpoVT-AbrB" evidence="2">
    <location>
        <begin position="11"/>
        <end position="58"/>
    </location>
</feature>
<dbReference type="Proteomes" id="UP000095255">
    <property type="component" value="Unassembled WGS sequence"/>
</dbReference>
<dbReference type="InterPro" id="IPR037914">
    <property type="entry name" value="SpoVT-AbrB_sf"/>
</dbReference>
<dbReference type="GO" id="GO:0003677">
    <property type="term" value="F:DNA binding"/>
    <property type="evidence" value="ECO:0007669"/>
    <property type="project" value="InterPro"/>
</dbReference>
<evidence type="ECO:0000313" key="3">
    <source>
        <dbReference type="EMBL" id="OEH84521.1"/>
    </source>
</evidence>
<comment type="caution">
    <text evidence="3">The sequence shown here is derived from an EMBL/GenBank/DDBJ whole genome shotgun (WGS) entry which is preliminary data.</text>
</comment>
<dbReference type="Pfam" id="PF04014">
    <property type="entry name" value="MazE_antitoxin"/>
    <property type="match status" value="1"/>
</dbReference>
<feature type="compositionally biased region" description="Acidic residues" evidence="1">
    <location>
        <begin position="87"/>
        <end position="102"/>
    </location>
</feature>
<dbReference type="EMBL" id="MJAT01000038">
    <property type="protein sequence ID" value="OEH84521.1"/>
    <property type="molecule type" value="Genomic_DNA"/>
</dbReference>
<dbReference type="AlphaFoldDB" id="A0A1E5L369"/>
<protein>
    <submittedName>
        <fullName evidence="3">AbrB family transcriptional regulator</fullName>
    </submittedName>
</protein>
<dbReference type="Gene3D" id="2.10.260.10">
    <property type="match status" value="1"/>
</dbReference>
<dbReference type="STRING" id="1390249.BHU72_09850"/>
<evidence type="ECO:0000313" key="4">
    <source>
        <dbReference type="Proteomes" id="UP000095255"/>
    </source>
</evidence>
<reference evidence="3 4" key="1">
    <citation type="submission" date="2016-09" db="EMBL/GenBank/DDBJ databases">
        <title>Desulfuribacillus arsenicus sp. nov., an obligately anaerobic, dissimilatory arsenic- and antimonate-reducing bacterium isolated from anoxic sediments.</title>
        <authorList>
            <person name="Abin C.A."/>
            <person name="Hollibaugh J.T."/>
        </authorList>
    </citation>
    <scope>NUCLEOTIDE SEQUENCE [LARGE SCALE GENOMIC DNA]</scope>
    <source>
        <strain evidence="3 4">MLFW-2</strain>
    </source>
</reference>